<sequence>MARTKTGYTNLTVTVPQDVADRLDDIHWRVRREVSDILVDAVTEYVESAEASLGDS</sequence>
<name>A0A8S5PZQ0_9CAUD</name>
<protein>
    <submittedName>
        <fullName evidence="1">Putative plasmid related protein-helix-helix, DNA BINDING PROTEIN</fullName>
    </submittedName>
</protein>
<proteinExistence type="predicted"/>
<organism evidence="1">
    <name type="scientific">Podoviridae sp. ctXSp1</name>
    <dbReference type="NCBI Taxonomy" id="2825256"/>
    <lineage>
        <taxon>Viruses</taxon>
        <taxon>Duplodnaviria</taxon>
        <taxon>Heunggongvirae</taxon>
        <taxon>Uroviricota</taxon>
        <taxon>Caudoviricetes</taxon>
    </lineage>
</organism>
<evidence type="ECO:0000313" key="1">
    <source>
        <dbReference type="EMBL" id="DAE11885.1"/>
    </source>
</evidence>
<reference evidence="1" key="1">
    <citation type="journal article" date="2021" name="Proc. Natl. Acad. Sci. U.S.A.">
        <title>A Catalog of Tens of Thousands of Viruses from Human Metagenomes Reveals Hidden Associations with Chronic Diseases.</title>
        <authorList>
            <person name="Tisza M.J."/>
            <person name="Buck C.B."/>
        </authorList>
    </citation>
    <scope>NUCLEOTIDE SEQUENCE</scope>
    <source>
        <strain evidence="1">CtXSp1</strain>
    </source>
</reference>
<dbReference type="EMBL" id="BK015539">
    <property type="protein sequence ID" value="DAE11885.1"/>
    <property type="molecule type" value="Genomic_DNA"/>
</dbReference>
<accession>A0A8S5PZQ0</accession>